<dbReference type="Gene3D" id="3.40.33.10">
    <property type="entry name" value="CAP"/>
    <property type="match status" value="1"/>
</dbReference>
<dbReference type="InterPro" id="IPR001283">
    <property type="entry name" value="CRISP-related"/>
</dbReference>
<dbReference type="GO" id="GO:0005576">
    <property type="term" value="C:extracellular region"/>
    <property type="evidence" value="ECO:0007669"/>
    <property type="project" value="UniProtKB-SubCell"/>
</dbReference>
<evidence type="ECO:0000313" key="6">
    <source>
        <dbReference type="Proteomes" id="UP000594454"/>
    </source>
</evidence>
<reference evidence="5 6" key="1">
    <citation type="submission" date="2020-11" db="EMBL/GenBank/DDBJ databases">
        <authorList>
            <person name="Wallbank WR R."/>
            <person name="Pardo Diaz C."/>
            <person name="Kozak K."/>
            <person name="Martin S."/>
            <person name="Jiggins C."/>
            <person name="Moest M."/>
            <person name="Warren A I."/>
            <person name="Generalovic N T."/>
            <person name="Byers J.R.P. K."/>
            <person name="Montejo-Kovacevich G."/>
            <person name="Yen C E."/>
        </authorList>
    </citation>
    <scope>NUCLEOTIDE SEQUENCE [LARGE SCALE GENOMIC DNA]</scope>
</reference>
<dbReference type="InParanoid" id="A0A7R8YXI2"/>
<dbReference type="InterPro" id="IPR014044">
    <property type="entry name" value="CAP_dom"/>
</dbReference>
<dbReference type="PROSITE" id="PS01009">
    <property type="entry name" value="CRISP_1"/>
    <property type="match status" value="1"/>
</dbReference>
<keyword evidence="6" id="KW-1185">Reference proteome</keyword>
<evidence type="ECO:0000256" key="1">
    <source>
        <dbReference type="ARBA" id="ARBA00004613"/>
    </source>
</evidence>
<feature type="compositionally biased region" description="Basic and acidic residues" evidence="3">
    <location>
        <begin position="51"/>
        <end position="65"/>
    </location>
</feature>
<accession>A0A7R8YXI2</accession>
<evidence type="ECO:0000256" key="3">
    <source>
        <dbReference type="SAM" id="MobiDB-lite"/>
    </source>
</evidence>
<sequence length="253" mass="28418">MWEEAMVMANLRKRVAAVDLSRKKLGDDPNANDTGQSEPLDNRPLLPKVSSKRDMNNGEESPKPVLQDKDFILDCLCWHNEYRARHGAPALTVSPELCEYAQQWANHLASTNEFYYRSEKTLGQNLFCCPISALVTDLTGQEVASYWYSTVRRYNYFKEPGLLHTNVNAGHFTQMVWVSTRYFGVGKASSKTGKIFVVAYYYPPGNIVGEFQDNVLPPIMDQETPGQQPAIDLDNNPIVSLLKSNSSGSSNNN</sequence>
<name>A0A7R8YXI2_HERIL</name>
<dbReference type="Proteomes" id="UP000594454">
    <property type="component" value="Chromosome 4"/>
</dbReference>
<dbReference type="AlphaFoldDB" id="A0A7R8YXI2"/>
<feature type="domain" description="SCP" evidence="4">
    <location>
        <begin position="70"/>
        <end position="209"/>
    </location>
</feature>
<dbReference type="FunFam" id="3.40.33.10:FF:000010">
    <property type="entry name" value="Predicted protein"/>
    <property type="match status" value="1"/>
</dbReference>
<protein>
    <recommendedName>
        <fullName evidence="4">SCP domain-containing protein</fullName>
    </recommendedName>
</protein>
<proteinExistence type="predicted"/>
<dbReference type="PRINTS" id="PR00837">
    <property type="entry name" value="V5TPXLIKE"/>
</dbReference>
<comment type="subcellular location">
    <subcellularLocation>
        <location evidence="1">Secreted</location>
    </subcellularLocation>
</comment>
<organism evidence="5 6">
    <name type="scientific">Hermetia illucens</name>
    <name type="common">Black soldier fly</name>
    <dbReference type="NCBI Taxonomy" id="343691"/>
    <lineage>
        <taxon>Eukaryota</taxon>
        <taxon>Metazoa</taxon>
        <taxon>Ecdysozoa</taxon>
        <taxon>Arthropoda</taxon>
        <taxon>Hexapoda</taxon>
        <taxon>Insecta</taxon>
        <taxon>Pterygota</taxon>
        <taxon>Neoptera</taxon>
        <taxon>Endopterygota</taxon>
        <taxon>Diptera</taxon>
        <taxon>Brachycera</taxon>
        <taxon>Stratiomyomorpha</taxon>
        <taxon>Stratiomyidae</taxon>
        <taxon>Hermetiinae</taxon>
        <taxon>Hermetia</taxon>
    </lineage>
</organism>
<gene>
    <name evidence="5" type="ORF">HERILL_LOCUS11109</name>
</gene>
<dbReference type="InterPro" id="IPR034113">
    <property type="entry name" value="SCP_GAPR1-like"/>
</dbReference>
<dbReference type="OrthoDB" id="337038at2759"/>
<feature type="region of interest" description="Disordered" evidence="3">
    <location>
        <begin position="22"/>
        <end position="65"/>
    </location>
</feature>
<dbReference type="SMART" id="SM00198">
    <property type="entry name" value="SCP"/>
    <property type="match status" value="1"/>
</dbReference>
<dbReference type="SUPFAM" id="SSF55797">
    <property type="entry name" value="PR-1-like"/>
    <property type="match status" value="1"/>
</dbReference>
<dbReference type="CDD" id="cd05382">
    <property type="entry name" value="CAP_GAPR1-like"/>
    <property type="match status" value="1"/>
</dbReference>
<dbReference type="InterPro" id="IPR018244">
    <property type="entry name" value="Allrgn_V5/Tpx1_CS"/>
</dbReference>
<dbReference type="EMBL" id="LR899012">
    <property type="protein sequence ID" value="CAD7088490.1"/>
    <property type="molecule type" value="Genomic_DNA"/>
</dbReference>
<dbReference type="PANTHER" id="PTHR10334">
    <property type="entry name" value="CYSTEINE-RICH SECRETORY PROTEIN-RELATED"/>
    <property type="match status" value="1"/>
</dbReference>
<evidence type="ECO:0000256" key="2">
    <source>
        <dbReference type="ARBA" id="ARBA00022525"/>
    </source>
</evidence>
<dbReference type="Pfam" id="PF00188">
    <property type="entry name" value="CAP"/>
    <property type="match status" value="1"/>
</dbReference>
<dbReference type="InterPro" id="IPR035940">
    <property type="entry name" value="CAP_sf"/>
</dbReference>
<evidence type="ECO:0000259" key="4">
    <source>
        <dbReference type="SMART" id="SM00198"/>
    </source>
</evidence>
<evidence type="ECO:0000313" key="5">
    <source>
        <dbReference type="EMBL" id="CAD7088490.1"/>
    </source>
</evidence>
<keyword evidence="2" id="KW-0964">Secreted</keyword>